<name>A0A0A0JCN2_9MICO</name>
<dbReference type="SUPFAM" id="SSF46906">
    <property type="entry name" value="Ribosomal protein L11, C-terminal domain"/>
    <property type="match status" value="1"/>
</dbReference>
<dbReference type="STRING" id="1385520.N802_08215"/>
<keyword evidence="2 7" id="KW-0488">Methylation</keyword>
<evidence type="ECO:0000256" key="6">
    <source>
        <dbReference type="ARBA" id="ARBA00023274"/>
    </source>
</evidence>
<dbReference type="SMART" id="SM00649">
    <property type="entry name" value="RL11"/>
    <property type="match status" value="1"/>
</dbReference>
<comment type="caution">
    <text evidence="12">The sequence shown here is derived from an EMBL/GenBank/DDBJ whole genome shotgun (WGS) entry which is preliminary data.</text>
</comment>
<dbReference type="SUPFAM" id="SSF54747">
    <property type="entry name" value="Ribosomal L11/L12e N-terminal domain"/>
    <property type="match status" value="1"/>
</dbReference>
<comment type="subunit">
    <text evidence="7">Part of the ribosomal stalk of the 50S ribosomal subunit. Interacts with L10 and the large rRNA to form the base of the stalk. L10 forms an elongated spine to which L12 dimers bind in a sequential fashion forming a multimeric L10(L12)X complex.</text>
</comment>
<evidence type="ECO:0000256" key="8">
    <source>
        <dbReference type="RuleBase" id="RU003978"/>
    </source>
</evidence>
<dbReference type="FunFam" id="3.30.1550.10:FF:000001">
    <property type="entry name" value="50S ribosomal protein L11"/>
    <property type="match status" value="1"/>
</dbReference>
<dbReference type="InterPro" id="IPR020783">
    <property type="entry name" value="Ribosomal_uL11_C"/>
</dbReference>
<evidence type="ECO:0000313" key="13">
    <source>
        <dbReference type="Proteomes" id="UP000030002"/>
    </source>
</evidence>
<dbReference type="Pfam" id="PF03946">
    <property type="entry name" value="Ribosomal_L11_N"/>
    <property type="match status" value="1"/>
</dbReference>
<dbReference type="GO" id="GO:0070180">
    <property type="term" value="F:large ribosomal subunit rRNA binding"/>
    <property type="evidence" value="ECO:0007669"/>
    <property type="project" value="UniProtKB-UniRule"/>
</dbReference>
<proteinExistence type="inferred from homology"/>
<dbReference type="NCBIfam" id="TIGR01632">
    <property type="entry name" value="L11_bact"/>
    <property type="match status" value="1"/>
</dbReference>
<dbReference type="Gene3D" id="1.10.10.250">
    <property type="entry name" value="Ribosomal protein L11, C-terminal domain"/>
    <property type="match status" value="1"/>
</dbReference>
<feature type="domain" description="Large ribosomal subunit protein uL11 N-terminal" evidence="11">
    <location>
        <begin position="11"/>
        <end position="68"/>
    </location>
</feature>
<dbReference type="Gene3D" id="3.30.1550.10">
    <property type="entry name" value="Ribosomal protein L11/L12, N-terminal domain"/>
    <property type="match status" value="1"/>
</dbReference>
<dbReference type="InterPro" id="IPR020784">
    <property type="entry name" value="Ribosomal_uL11_N"/>
</dbReference>
<keyword evidence="3 7" id="KW-0699">rRNA-binding</keyword>
<evidence type="ECO:0000256" key="5">
    <source>
        <dbReference type="ARBA" id="ARBA00022980"/>
    </source>
</evidence>
<keyword evidence="5 7" id="KW-0689">Ribosomal protein</keyword>
<dbReference type="FunFam" id="1.10.10.250:FF:000001">
    <property type="entry name" value="50S ribosomal protein L11"/>
    <property type="match status" value="1"/>
</dbReference>
<dbReference type="CDD" id="cd00349">
    <property type="entry name" value="Ribosomal_L11"/>
    <property type="match status" value="1"/>
</dbReference>
<organism evidence="12 13">
    <name type="scientific">Knoellia sinensis KCTC 19936</name>
    <dbReference type="NCBI Taxonomy" id="1385520"/>
    <lineage>
        <taxon>Bacteria</taxon>
        <taxon>Bacillati</taxon>
        <taxon>Actinomycetota</taxon>
        <taxon>Actinomycetes</taxon>
        <taxon>Micrococcales</taxon>
        <taxon>Intrasporangiaceae</taxon>
        <taxon>Knoellia</taxon>
    </lineage>
</organism>
<dbReference type="AlphaFoldDB" id="A0A0A0JCN2"/>
<dbReference type="PANTHER" id="PTHR11661:SF1">
    <property type="entry name" value="LARGE RIBOSOMAL SUBUNIT PROTEIN UL11M"/>
    <property type="match status" value="1"/>
</dbReference>
<evidence type="ECO:0000256" key="4">
    <source>
        <dbReference type="ARBA" id="ARBA00022884"/>
    </source>
</evidence>
<evidence type="ECO:0000259" key="11">
    <source>
        <dbReference type="Pfam" id="PF03946"/>
    </source>
</evidence>
<gene>
    <name evidence="7" type="primary">rplK</name>
    <name evidence="12" type="ORF">N802_08215</name>
</gene>
<dbReference type="InterPro" id="IPR036796">
    <property type="entry name" value="Ribosomal_uL11_N_sf"/>
</dbReference>
<dbReference type="PANTHER" id="PTHR11661">
    <property type="entry name" value="60S RIBOSOMAL PROTEIN L12"/>
    <property type="match status" value="1"/>
</dbReference>
<dbReference type="Pfam" id="PF00298">
    <property type="entry name" value="Ribosomal_L11"/>
    <property type="match status" value="1"/>
</dbReference>
<comment type="PTM">
    <text evidence="7 9">One or more lysine residues are methylated.</text>
</comment>
<keyword evidence="13" id="KW-1185">Reference proteome</keyword>
<sequence length="144" mass="15370">MPPKKKVAGYINLQIQAGAATPAPPVGPALGQHGVNIMEFVKAYNAATEHQRGNIIPVVITVFEDRSFTFITKTPPASELIKKAAGVQKGSGEPHKTKVANLTVDQVREIAEQKMPDLNANDVEAAMKIIAGTARQMGITTDLK</sequence>
<evidence type="ECO:0000256" key="3">
    <source>
        <dbReference type="ARBA" id="ARBA00022730"/>
    </source>
</evidence>
<dbReference type="EMBL" id="AVPJ01000003">
    <property type="protein sequence ID" value="KGN33787.1"/>
    <property type="molecule type" value="Genomic_DNA"/>
</dbReference>
<dbReference type="InterPro" id="IPR006519">
    <property type="entry name" value="Ribosomal_uL11_bac-typ"/>
</dbReference>
<dbReference type="InterPro" id="IPR000911">
    <property type="entry name" value="Ribosomal_uL11"/>
</dbReference>
<dbReference type="GO" id="GO:0003735">
    <property type="term" value="F:structural constituent of ribosome"/>
    <property type="evidence" value="ECO:0007669"/>
    <property type="project" value="InterPro"/>
</dbReference>
<keyword evidence="4 7" id="KW-0694">RNA-binding</keyword>
<evidence type="ECO:0000313" key="12">
    <source>
        <dbReference type="EMBL" id="KGN33787.1"/>
    </source>
</evidence>
<evidence type="ECO:0000256" key="7">
    <source>
        <dbReference type="HAMAP-Rule" id="MF_00736"/>
    </source>
</evidence>
<dbReference type="InterPro" id="IPR036769">
    <property type="entry name" value="Ribosomal_uL11_C_sf"/>
</dbReference>
<feature type="domain" description="Large ribosomal subunit protein uL11 C-terminal" evidence="10">
    <location>
        <begin position="73"/>
        <end position="140"/>
    </location>
</feature>
<evidence type="ECO:0000256" key="1">
    <source>
        <dbReference type="ARBA" id="ARBA00010537"/>
    </source>
</evidence>
<dbReference type="HAMAP" id="MF_00736">
    <property type="entry name" value="Ribosomal_uL11"/>
    <property type="match status" value="1"/>
</dbReference>
<protein>
    <recommendedName>
        <fullName evidence="7">Large ribosomal subunit protein uL11</fullName>
    </recommendedName>
</protein>
<dbReference type="Proteomes" id="UP000030002">
    <property type="component" value="Unassembled WGS sequence"/>
</dbReference>
<reference evidence="12 13" key="1">
    <citation type="submission" date="2013-08" db="EMBL/GenBank/DDBJ databases">
        <title>The genome sequence of Knoellia sinensis.</title>
        <authorList>
            <person name="Zhu W."/>
            <person name="Wang G."/>
        </authorList>
    </citation>
    <scope>NUCLEOTIDE SEQUENCE [LARGE SCALE GENOMIC DNA]</scope>
    <source>
        <strain evidence="12 13">KCTC 19936</strain>
    </source>
</reference>
<evidence type="ECO:0000256" key="2">
    <source>
        <dbReference type="ARBA" id="ARBA00022481"/>
    </source>
</evidence>
<dbReference type="GO" id="GO:0006412">
    <property type="term" value="P:translation"/>
    <property type="evidence" value="ECO:0007669"/>
    <property type="project" value="UniProtKB-UniRule"/>
</dbReference>
<dbReference type="OrthoDB" id="9802408at2"/>
<dbReference type="GO" id="GO:0022625">
    <property type="term" value="C:cytosolic large ribosomal subunit"/>
    <property type="evidence" value="ECO:0007669"/>
    <property type="project" value="TreeGrafter"/>
</dbReference>
<accession>A0A0A0JCN2</accession>
<dbReference type="RefSeq" id="WP_035913393.1">
    <property type="nucleotide sequence ID" value="NZ_AVPJ01000003.1"/>
</dbReference>
<comment type="function">
    <text evidence="7 9">Forms part of the ribosomal stalk which helps the ribosome interact with GTP-bound translation factors.</text>
</comment>
<keyword evidence="6 7" id="KW-0687">Ribonucleoprotein</keyword>
<comment type="similarity">
    <text evidence="1 7 8">Belongs to the universal ribosomal protein uL11 family.</text>
</comment>
<evidence type="ECO:0000256" key="9">
    <source>
        <dbReference type="RuleBase" id="RU003979"/>
    </source>
</evidence>
<evidence type="ECO:0000259" key="10">
    <source>
        <dbReference type="Pfam" id="PF00298"/>
    </source>
</evidence>
<dbReference type="eggNOG" id="COG0080">
    <property type="taxonomic scope" value="Bacteria"/>
</dbReference>